<name>A0A291PCF9_9GAMM</name>
<keyword evidence="2" id="KW-1185">Reference proteome</keyword>
<sequence>MANFIDPFRYIARYSSQSIDEFDSKSVILVTIGQTRQTPGSLPHSSASVSLDRG</sequence>
<dbReference type="EMBL" id="CP021435">
    <property type="protein sequence ID" value="ATJ84594.1"/>
    <property type="molecule type" value="Genomic_DNA"/>
</dbReference>
<evidence type="ECO:0000313" key="1">
    <source>
        <dbReference type="EMBL" id="ATJ84594.1"/>
    </source>
</evidence>
<protein>
    <submittedName>
        <fullName evidence="1">Uncharacterized protein</fullName>
    </submittedName>
</protein>
<proteinExistence type="predicted"/>
<gene>
    <name evidence="1" type="ORF">BEI_3607</name>
</gene>
<dbReference type="AlphaFoldDB" id="A0A291PCF9"/>
<evidence type="ECO:0000313" key="2">
    <source>
        <dbReference type="Proteomes" id="UP000219993"/>
    </source>
</evidence>
<accession>A0A291PCF9</accession>
<reference evidence="1 2" key="1">
    <citation type="journal article" date="2017" name="Sci. Rep.">
        <title>Revealing the Saline Adaptation Strategies of the Halophilic Bacterium Halomonas beimenensis through High-throughput Omics and Transposon Mutagenesis Approaches.</title>
        <authorList>
            <person name="Chen Y.H."/>
            <person name="Lin S.S."/>
            <person name="Shyu Y.T."/>
        </authorList>
    </citation>
    <scope>NUCLEOTIDE SEQUENCE [LARGE SCALE GENOMIC DNA]</scope>
    <source>
        <strain evidence="1 2">NTU-111</strain>
    </source>
</reference>
<dbReference type="Proteomes" id="UP000219993">
    <property type="component" value="Chromosome"/>
</dbReference>
<organism evidence="1 2">
    <name type="scientific">Halomonas beimenensis</name>
    <dbReference type="NCBI Taxonomy" id="475662"/>
    <lineage>
        <taxon>Bacteria</taxon>
        <taxon>Pseudomonadati</taxon>
        <taxon>Pseudomonadota</taxon>
        <taxon>Gammaproteobacteria</taxon>
        <taxon>Oceanospirillales</taxon>
        <taxon>Halomonadaceae</taxon>
        <taxon>Halomonas</taxon>
    </lineage>
</organism>
<dbReference type="KEGG" id="hbe:BEI_3607"/>